<keyword evidence="3 6" id="KW-0479">Metal-binding</keyword>
<feature type="binding site" evidence="6">
    <location>
        <position position="217"/>
    </location>
    <ligand>
        <name>Ca(2+)</name>
        <dbReference type="ChEBI" id="CHEBI:29108"/>
        <label>1</label>
    </ligand>
</feature>
<dbReference type="FunFam" id="1.10.238.10:FF:000178">
    <property type="entry name" value="Calmodulin-2 A"/>
    <property type="match status" value="1"/>
</dbReference>
<feature type="non-terminal residue" evidence="9">
    <location>
        <position position="1"/>
    </location>
</feature>
<feature type="region of interest" description="Disordered" evidence="7">
    <location>
        <begin position="106"/>
        <end position="152"/>
    </location>
</feature>
<evidence type="ECO:0000256" key="5">
    <source>
        <dbReference type="ARBA" id="ARBA00022837"/>
    </source>
</evidence>
<protein>
    <recommendedName>
        <fullName evidence="8">EF-hand domain-containing protein</fullName>
    </recommendedName>
</protein>
<dbReference type="EMBL" id="CAJNNW010024766">
    <property type="protein sequence ID" value="CAE8674146.1"/>
    <property type="molecule type" value="Genomic_DNA"/>
</dbReference>
<feature type="binding site" evidence="6">
    <location>
        <position position="211"/>
    </location>
    <ligand>
        <name>Ca(2+)</name>
        <dbReference type="ChEBI" id="CHEBI:29108"/>
        <label>1</label>
    </ligand>
</feature>
<feature type="compositionally biased region" description="Low complexity" evidence="7">
    <location>
        <begin position="106"/>
        <end position="115"/>
    </location>
</feature>
<evidence type="ECO:0000259" key="8">
    <source>
        <dbReference type="PROSITE" id="PS50222"/>
    </source>
</evidence>
<name>A0A813J5Y3_POLGL</name>
<feature type="domain" description="EF-hand" evidence="8">
    <location>
        <begin position="160"/>
        <end position="195"/>
    </location>
</feature>
<dbReference type="PANTHER" id="PTHR11653">
    <property type="entry name" value="PARVALBUMIN ALPHA"/>
    <property type="match status" value="1"/>
</dbReference>
<dbReference type="GO" id="GO:0043226">
    <property type="term" value="C:organelle"/>
    <property type="evidence" value="ECO:0007669"/>
    <property type="project" value="UniProtKB-ARBA"/>
</dbReference>
<feature type="binding site" evidence="6">
    <location>
        <position position="184"/>
    </location>
    <ligand>
        <name>Ca(2+)</name>
        <dbReference type="ChEBI" id="CHEBI:29108"/>
        <label>1</label>
    </ligand>
</feature>
<evidence type="ECO:0000256" key="6">
    <source>
        <dbReference type="PIRSR" id="PIRSR608080-1"/>
    </source>
</evidence>
<feature type="binding site" evidence="6">
    <location>
        <position position="222"/>
    </location>
    <ligand>
        <name>Ca(2+)</name>
        <dbReference type="ChEBI" id="CHEBI:29108"/>
        <label>1</label>
    </ligand>
</feature>
<dbReference type="AlphaFoldDB" id="A0A813J5Y3"/>
<comment type="caution">
    <text evidence="9">The sequence shown here is derived from an EMBL/GenBank/DDBJ whole genome shotgun (WGS) entry which is preliminary data.</text>
</comment>
<feature type="binding site" evidence="6">
    <location>
        <position position="213"/>
    </location>
    <ligand>
        <name>Ca(2+)</name>
        <dbReference type="ChEBI" id="CHEBI:29108"/>
        <label>1</label>
    </ligand>
</feature>
<feature type="binding site" evidence="6">
    <location>
        <position position="177"/>
    </location>
    <ligand>
        <name>Ca(2+)</name>
        <dbReference type="ChEBI" id="CHEBI:29108"/>
        <label>1</label>
    </ligand>
</feature>
<feature type="binding site" evidence="6">
    <location>
        <position position="215"/>
    </location>
    <ligand>
        <name>Ca(2+)</name>
        <dbReference type="ChEBI" id="CHEBI:29108"/>
        <label>1</label>
    </ligand>
</feature>
<dbReference type="Gene3D" id="1.10.238.10">
    <property type="entry name" value="EF-hand"/>
    <property type="match status" value="2"/>
</dbReference>
<dbReference type="SMART" id="SM00054">
    <property type="entry name" value="EFh"/>
    <property type="match status" value="4"/>
</dbReference>
<feature type="compositionally biased region" description="Polar residues" evidence="7">
    <location>
        <begin position="132"/>
        <end position="148"/>
    </location>
</feature>
<dbReference type="InterPro" id="IPR008080">
    <property type="entry name" value="Parvalbumin"/>
</dbReference>
<dbReference type="Pfam" id="PF13499">
    <property type="entry name" value="EF-hand_7"/>
    <property type="match status" value="2"/>
</dbReference>
<proteinExistence type="inferred from homology"/>
<sequence>MPGQASWGAAGRRPDVPGSSASPGERLLSQAPAHLGDHRGGYVTGESVEVYSGSAGAWIEAVVVEVYLRACTADGYSMPAGCIKVESQAGVKYVMPDQVADVIRRPQAASRAASGQGRGSGGFAGRPDHAVQQPSSSIPAPTGRSSAGQERLEARDRWNTYEIRLQEIFMEYDKDRSGALEAEEFRALLRDFNDGRDPTEQEYNFMMRLSDKDHDGKINLGELHYALRAWHSYRHLDDSVLRLFAEFDFDESGRLDLQELGALLTTMNGGKKVPEQEVMEVMEQGDILGDGAINRSELLGAIAAWYGNVDRKDTDMPSLLREALARTIKETEYVSVFDEGKRSMDHAASMVKGSLTGYAQVDDGMGAGQSSSASTTASTAQPLWPPNLSALQGGLMPVDEDLARQPISVRLMK</sequence>
<dbReference type="SUPFAM" id="SSF47473">
    <property type="entry name" value="EF-hand"/>
    <property type="match status" value="1"/>
</dbReference>
<feature type="region of interest" description="Disordered" evidence="7">
    <location>
        <begin position="1"/>
        <end position="26"/>
    </location>
</feature>
<accession>A0A813J5Y3</accession>
<feature type="binding site" evidence="6">
    <location>
        <position position="175"/>
    </location>
    <ligand>
        <name>Ca(2+)</name>
        <dbReference type="ChEBI" id="CHEBI:29108"/>
        <label>1</label>
    </ligand>
</feature>
<feature type="domain" description="EF-hand" evidence="8">
    <location>
        <begin position="235"/>
        <end position="270"/>
    </location>
</feature>
<dbReference type="InterPro" id="IPR002048">
    <property type="entry name" value="EF_hand_dom"/>
</dbReference>
<gene>
    <name evidence="9" type="ORF">PGLA2088_LOCUS18840</name>
</gene>
<dbReference type="Proteomes" id="UP000626109">
    <property type="component" value="Unassembled WGS sequence"/>
</dbReference>
<dbReference type="InterPro" id="IPR011992">
    <property type="entry name" value="EF-hand-dom_pair"/>
</dbReference>
<dbReference type="PROSITE" id="PS00018">
    <property type="entry name" value="EF_HAND_1"/>
    <property type="match status" value="3"/>
</dbReference>
<evidence type="ECO:0000256" key="7">
    <source>
        <dbReference type="SAM" id="MobiDB-lite"/>
    </source>
</evidence>
<evidence type="ECO:0000313" key="10">
    <source>
        <dbReference type="Proteomes" id="UP000626109"/>
    </source>
</evidence>
<evidence type="ECO:0000256" key="4">
    <source>
        <dbReference type="ARBA" id="ARBA00022737"/>
    </source>
</evidence>
<comment type="similarity">
    <text evidence="1">Belongs to the centrin family.</text>
</comment>
<comment type="similarity">
    <text evidence="2">Belongs to the parvalbumin family.</text>
</comment>
<reference evidence="9" key="1">
    <citation type="submission" date="2021-02" db="EMBL/GenBank/DDBJ databases">
        <authorList>
            <person name="Dougan E. K."/>
            <person name="Rhodes N."/>
            <person name="Thang M."/>
            <person name="Chan C."/>
        </authorList>
    </citation>
    <scope>NUCLEOTIDE SEQUENCE</scope>
</reference>
<dbReference type="PROSITE" id="PS50222">
    <property type="entry name" value="EF_HAND_2"/>
    <property type="match status" value="3"/>
</dbReference>
<feature type="binding site" evidence="6">
    <location>
        <position position="173"/>
    </location>
    <ligand>
        <name>Ca(2+)</name>
        <dbReference type="ChEBI" id="CHEBI:29108"/>
        <label>1</label>
    </ligand>
</feature>
<dbReference type="InterPro" id="IPR018247">
    <property type="entry name" value="EF_Hand_1_Ca_BS"/>
</dbReference>
<evidence type="ECO:0000256" key="1">
    <source>
        <dbReference type="ARBA" id="ARBA00005253"/>
    </source>
</evidence>
<keyword evidence="5 6" id="KW-0106">Calcium</keyword>
<dbReference type="PANTHER" id="PTHR11653:SF10">
    <property type="entry name" value="EF-HAND DOMAIN-CONTAINING PROTEIN"/>
    <property type="match status" value="1"/>
</dbReference>
<keyword evidence="4" id="KW-0677">Repeat</keyword>
<evidence type="ECO:0000313" key="9">
    <source>
        <dbReference type="EMBL" id="CAE8674146.1"/>
    </source>
</evidence>
<dbReference type="GO" id="GO:0005509">
    <property type="term" value="F:calcium ion binding"/>
    <property type="evidence" value="ECO:0007669"/>
    <property type="project" value="InterPro"/>
</dbReference>
<feature type="domain" description="EF-hand" evidence="8">
    <location>
        <begin position="198"/>
        <end position="233"/>
    </location>
</feature>
<evidence type="ECO:0000256" key="3">
    <source>
        <dbReference type="ARBA" id="ARBA00022723"/>
    </source>
</evidence>
<evidence type="ECO:0000256" key="2">
    <source>
        <dbReference type="ARBA" id="ARBA00009753"/>
    </source>
</evidence>
<organism evidence="9 10">
    <name type="scientific">Polarella glacialis</name>
    <name type="common">Dinoflagellate</name>
    <dbReference type="NCBI Taxonomy" id="89957"/>
    <lineage>
        <taxon>Eukaryota</taxon>
        <taxon>Sar</taxon>
        <taxon>Alveolata</taxon>
        <taxon>Dinophyceae</taxon>
        <taxon>Suessiales</taxon>
        <taxon>Suessiaceae</taxon>
        <taxon>Polarella</taxon>
    </lineage>
</organism>